<dbReference type="Pfam" id="PF00963">
    <property type="entry name" value="Cohesin"/>
    <property type="match status" value="1"/>
</dbReference>
<evidence type="ECO:0000313" key="4">
    <source>
        <dbReference type="Proteomes" id="UP000019364"/>
    </source>
</evidence>
<dbReference type="SUPFAM" id="SSF49384">
    <property type="entry name" value="Carbohydrate-binding domain"/>
    <property type="match status" value="1"/>
</dbReference>
<feature type="domain" description="SLH" evidence="2">
    <location>
        <begin position="499"/>
        <end position="562"/>
    </location>
</feature>
<dbReference type="Gene3D" id="2.60.40.680">
    <property type="match status" value="1"/>
</dbReference>
<feature type="domain" description="SLH" evidence="2">
    <location>
        <begin position="438"/>
        <end position="498"/>
    </location>
</feature>
<comment type="caution">
    <text evidence="3">The sequence shown here is derived from an EMBL/GenBank/DDBJ whole genome shotgun (WGS) entry which is preliminary data.</text>
</comment>
<sequence>MTKEKMKHIVRTVLLLVAVFGYTTGFVPGLTHAEPTTAVKLQLVIGEITAKTGDAVQLPVTLQNPSHNIASYNLQLDYNPASIEVLAITPTYGDSTPACESSQNGCFQSNINNTQGWVRAIWVDSTGGNRMLSSTQQLFTIQVKIKGIAMDGKAFTVDSDNPEHLNLTGVDEKVSYPAEIKGGRITLSQSGSTSSGDGSANIPVQVPAQPVPTNVRVVLDGKEQQNMATANISKVNGREIITISVDNDKVIHQIANGTMNTLLLPVSTTSEEVVGVLNGQLLKEMQNKAAKVEIQTDRATYTLPAVQIGIDDLSRKLGQDVSLKDILINVKISEASDESTKAAQTKAAAGHMSLIVRPVNFEVEAKYKDKKVSVTQFTDYVERSITLPDEVDPDKITTGVVVGKDGELSHVPTQIVKKDGRYYAVINSLTNSTYAVVWNPKTFTDTIKHWSRSDVENLASRLVIQGVGPDQFDPDRNITRAEFVSIVLRSLGIHQSSTSIVSFKDVKASDWFADEVNTGVSYQLIKGYDNGTFKPNGLLTRAEAMTILDRAFAIVKIDKVTQDIEANQLLADYKDSAALEPWAKYAAASAIKLGIVKGTNGQLNPRGEITRAQTAAIMNRFLIKSELINE</sequence>
<dbReference type="STRING" id="1236976.JCM16418_1337"/>
<dbReference type="PANTHER" id="PTHR43308">
    <property type="entry name" value="OUTER MEMBRANE PROTEIN ALPHA-RELATED"/>
    <property type="match status" value="1"/>
</dbReference>
<evidence type="ECO:0000256" key="1">
    <source>
        <dbReference type="SAM" id="MobiDB-lite"/>
    </source>
</evidence>
<dbReference type="CDD" id="cd08548">
    <property type="entry name" value="Type_I_cohesin_like"/>
    <property type="match status" value="1"/>
</dbReference>
<dbReference type="eggNOG" id="COG3210">
    <property type="taxonomic scope" value="Bacteria"/>
</dbReference>
<dbReference type="Pfam" id="PF00395">
    <property type="entry name" value="SLH"/>
    <property type="match status" value="3"/>
</dbReference>
<dbReference type="InterPro" id="IPR001119">
    <property type="entry name" value="SLH_dom"/>
</dbReference>
<dbReference type="PANTHER" id="PTHR43308:SF5">
    <property type="entry name" value="S-LAYER PROTEIN _ PEPTIDOGLYCAN ENDO-BETA-N-ACETYLGLUCOSAMINIDASE"/>
    <property type="match status" value="1"/>
</dbReference>
<protein>
    <recommendedName>
        <fullName evidence="2">SLH domain-containing protein</fullName>
    </recommendedName>
</protein>
<name>W7YFS3_9BACL</name>
<dbReference type="InterPro" id="IPR051465">
    <property type="entry name" value="Cell_Envelope_Struct_Comp"/>
</dbReference>
<reference evidence="3 4" key="1">
    <citation type="journal article" date="2014" name="Genome Announc.">
        <title>Draft Genome Sequence of Paenibacillus pini JCM 16418T, Isolated from the Rhizosphere of Pine Tree.</title>
        <authorList>
            <person name="Yuki M."/>
            <person name="Oshima K."/>
            <person name="Suda W."/>
            <person name="Oshida Y."/>
            <person name="Kitamura K."/>
            <person name="Iida Y."/>
            <person name="Hattori M."/>
            <person name="Ohkuma M."/>
        </authorList>
    </citation>
    <scope>NUCLEOTIDE SEQUENCE [LARGE SCALE GENOMIC DNA]</scope>
    <source>
        <strain evidence="3 4">JCM 16418</strain>
    </source>
</reference>
<gene>
    <name evidence="3" type="ORF">JCM16418_1337</name>
</gene>
<evidence type="ECO:0000259" key="2">
    <source>
        <dbReference type="PROSITE" id="PS51272"/>
    </source>
</evidence>
<accession>W7YFS3</accession>
<feature type="region of interest" description="Disordered" evidence="1">
    <location>
        <begin position="186"/>
        <end position="206"/>
    </location>
</feature>
<organism evidence="3 4">
    <name type="scientific">Paenibacillus pini JCM 16418</name>
    <dbReference type="NCBI Taxonomy" id="1236976"/>
    <lineage>
        <taxon>Bacteria</taxon>
        <taxon>Bacillati</taxon>
        <taxon>Bacillota</taxon>
        <taxon>Bacilli</taxon>
        <taxon>Bacillales</taxon>
        <taxon>Paenibacillaceae</taxon>
        <taxon>Paenibacillus</taxon>
    </lineage>
</organism>
<dbReference type="GO" id="GO:0030246">
    <property type="term" value="F:carbohydrate binding"/>
    <property type="evidence" value="ECO:0007669"/>
    <property type="project" value="InterPro"/>
</dbReference>
<dbReference type="AlphaFoldDB" id="W7YFS3"/>
<proteinExistence type="predicted"/>
<dbReference type="PROSITE" id="PS51272">
    <property type="entry name" value="SLH"/>
    <property type="match status" value="3"/>
</dbReference>
<dbReference type="InterPro" id="IPR008965">
    <property type="entry name" value="CBM2/CBM3_carb-bd_dom_sf"/>
</dbReference>
<dbReference type="RefSeq" id="WP_052020076.1">
    <property type="nucleotide sequence ID" value="NZ_BAVZ01000003.1"/>
</dbReference>
<dbReference type="GO" id="GO:0000272">
    <property type="term" value="P:polysaccharide catabolic process"/>
    <property type="evidence" value="ECO:0007669"/>
    <property type="project" value="InterPro"/>
</dbReference>
<evidence type="ECO:0000313" key="3">
    <source>
        <dbReference type="EMBL" id="GAF07327.1"/>
    </source>
</evidence>
<feature type="compositionally biased region" description="Low complexity" evidence="1">
    <location>
        <begin position="188"/>
        <end position="199"/>
    </location>
</feature>
<keyword evidence="4" id="KW-1185">Reference proteome</keyword>
<dbReference type="Proteomes" id="UP000019364">
    <property type="component" value="Unassembled WGS sequence"/>
</dbReference>
<feature type="domain" description="SLH" evidence="2">
    <location>
        <begin position="570"/>
        <end position="630"/>
    </location>
</feature>
<dbReference type="EMBL" id="BAVZ01000003">
    <property type="protein sequence ID" value="GAF07327.1"/>
    <property type="molecule type" value="Genomic_DNA"/>
</dbReference>
<dbReference type="InterPro" id="IPR002102">
    <property type="entry name" value="Cohesin_dom"/>
</dbReference>